<evidence type="ECO:0000313" key="2">
    <source>
        <dbReference type="Proteomes" id="UP001307889"/>
    </source>
</evidence>
<proteinExistence type="predicted"/>
<dbReference type="EMBL" id="AP028921">
    <property type="protein sequence ID" value="BET01835.1"/>
    <property type="molecule type" value="Genomic_DNA"/>
</dbReference>
<sequence length="66" mass="7230">MMLWNVCKASSTDDHRSSIMTLQASSSRTLSSEAWCLYESLLKGPAAPSSTSLLQLFQQALANLDH</sequence>
<gene>
    <name evidence="1" type="ORF">NTJ_14652</name>
</gene>
<dbReference type="Proteomes" id="UP001307889">
    <property type="component" value="Chromosome 13"/>
</dbReference>
<keyword evidence="2" id="KW-1185">Reference proteome</keyword>
<name>A0ABN7BDW3_9HEMI</name>
<protein>
    <submittedName>
        <fullName evidence="1">Uncharacterized protein</fullName>
    </submittedName>
</protein>
<reference evidence="1 2" key="1">
    <citation type="submission" date="2023-09" db="EMBL/GenBank/DDBJ databases">
        <title>Nesidiocoris tenuis whole genome shotgun sequence.</title>
        <authorList>
            <person name="Shibata T."/>
            <person name="Shimoda M."/>
            <person name="Kobayashi T."/>
            <person name="Uehara T."/>
        </authorList>
    </citation>
    <scope>NUCLEOTIDE SEQUENCE [LARGE SCALE GENOMIC DNA]</scope>
    <source>
        <strain evidence="1 2">Japan</strain>
    </source>
</reference>
<evidence type="ECO:0000313" key="1">
    <source>
        <dbReference type="EMBL" id="BET01835.1"/>
    </source>
</evidence>
<accession>A0ABN7BDW3</accession>
<organism evidence="1 2">
    <name type="scientific">Nesidiocoris tenuis</name>
    <dbReference type="NCBI Taxonomy" id="355587"/>
    <lineage>
        <taxon>Eukaryota</taxon>
        <taxon>Metazoa</taxon>
        <taxon>Ecdysozoa</taxon>
        <taxon>Arthropoda</taxon>
        <taxon>Hexapoda</taxon>
        <taxon>Insecta</taxon>
        <taxon>Pterygota</taxon>
        <taxon>Neoptera</taxon>
        <taxon>Paraneoptera</taxon>
        <taxon>Hemiptera</taxon>
        <taxon>Heteroptera</taxon>
        <taxon>Panheteroptera</taxon>
        <taxon>Cimicomorpha</taxon>
        <taxon>Miridae</taxon>
        <taxon>Dicyphina</taxon>
        <taxon>Nesidiocoris</taxon>
    </lineage>
</organism>